<evidence type="ECO:0000313" key="4">
    <source>
        <dbReference type="Proteomes" id="UP001166402"/>
    </source>
</evidence>
<keyword evidence="1" id="KW-0238">DNA-binding</keyword>
<dbReference type="PANTHER" id="PTHR46558:SF11">
    <property type="entry name" value="HTH-TYPE TRANSCRIPTIONAL REGULATOR XRE"/>
    <property type="match status" value="1"/>
</dbReference>
<dbReference type="Pfam" id="PF01381">
    <property type="entry name" value="HTH_3"/>
    <property type="match status" value="1"/>
</dbReference>
<name>A0ABS4ND47_9THEO</name>
<feature type="domain" description="HTH cro/C1-type" evidence="2">
    <location>
        <begin position="7"/>
        <end position="61"/>
    </location>
</feature>
<dbReference type="EMBL" id="JAGGLT010000002">
    <property type="protein sequence ID" value="MBP2070900.1"/>
    <property type="molecule type" value="Genomic_DNA"/>
</dbReference>
<dbReference type="PROSITE" id="PS50943">
    <property type="entry name" value="HTH_CROC1"/>
    <property type="match status" value="1"/>
</dbReference>
<dbReference type="Gene3D" id="1.10.260.40">
    <property type="entry name" value="lambda repressor-like DNA-binding domains"/>
    <property type="match status" value="1"/>
</dbReference>
<reference evidence="3" key="1">
    <citation type="submission" date="2021-03" db="EMBL/GenBank/DDBJ databases">
        <title>Genomic Encyclopedia of Type Strains, Phase IV (KMG-IV): sequencing the most valuable type-strain genomes for metagenomic binning, comparative biology and taxonomic classification.</title>
        <authorList>
            <person name="Goeker M."/>
        </authorList>
    </citation>
    <scope>NUCLEOTIDE SEQUENCE</scope>
    <source>
        <strain evidence="3">DSM 101588</strain>
    </source>
</reference>
<comment type="caution">
    <text evidence="3">The sequence shown here is derived from an EMBL/GenBank/DDBJ whole genome shotgun (WGS) entry which is preliminary data.</text>
</comment>
<accession>A0ABS4ND47</accession>
<dbReference type="PANTHER" id="PTHR46558">
    <property type="entry name" value="TRACRIPTIONAL REGULATORY PROTEIN-RELATED-RELATED"/>
    <property type="match status" value="1"/>
</dbReference>
<keyword evidence="4" id="KW-1185">Reference proteome</keyword>
<protein>
    <submittedName>
        <fullName evidence="3">Transcriptional regulator with XRE-family HTH domain</fullName>
    </submittedName>
</protein>
<dbReference type="CDD" id="cd00093">
    <property type="entry name" value="HTH_XRE"/>
    <property type="match status" value="1"/>
</dbReference>
<evidence type="ECO:0000259" key="2">
    <source>
        <dbReference type="PROSITE" id="PS50943"/>
    </source>
</evidence>
<dbReference type="SMART" id="SM00530">
    <property type="entry name" value="HTH_XRE"/>
    <property type="match status" value="1"/>
</dbReference>
<dbReference type="SUPFAM" id="SSF47413">
    <property type="entry name" value="lambda repressor-like DNA-binding domains"/>
    <property type="match status" value="1"/>
</dbReference>
<proteinExistence type="predicted"/>
<organism evidence="3 4">
    <name type="scientific">Thermoanaerobacterium butyriciformans</name>
    <dbReference type="NCBI Taxonomy" id="1702242"/>
    <lineage>
        <taxon>Bacteria</taxon>
        <taxon>Bacillati</taxon>
        <taxon>Bacillota</taxon>
        <taxon>Clostridia</taxon>
        <taxon>Thermoanaerobacterales</taxon>
        <taxon>Thermoanaerobacteraceae</taxon>
        <taxon>Thermoanaerobacterium</taxon>
    </lineage>
</organism>
<sequence length="145" mass="17312">MEFKDRLKELRKELKKDRYEIAKFLNVSYSTIAKYESGVRSPDKETLDKLANYFNVSVDYLLGRTDVRNSEKMLNNKLTAKDERDIAKDLEKMMNDLEHADGLMFYNEPITDEDRELLKQALEFGLRMAKIKNKEKYTPKKYRKR</sequence>
<dbReference type="InterPro" id="IPR001387">
    <property type="entry name" value="Cro/C1-type_HTH"/>
</dbReference>
<gene>
    <name evidence="3" type="ORF">J2Z80_000398</name>
</gene>
<evidence type="ECO:0000313" key="3">
    <source>
        <dbReference type="EMBL" id="MBP2070900.1"/>
    </source>
</evidence>
<dbReference type="InterPro" id="IPR010982">
    <property type="entry name" value="Lambda_DNA-bd_dom_sf"/>
</dbReference>
<evidence type="ECO:0000256" key="1">
    <source>
        <dbReference type="ARBA" id="ARBA00023125"/>
    </source>
</evidence>
<dbReference type="Proteomes" id="UP001166402">
    <property type="component" value="Unassembled WGS sequence"/>
</dbReference>